<keyword evidence="3" id="KW-1185">Reference proteome</keyword>
<sequence>MPCWLRVFCAELLGLTSSNPANCPGSLGCAILSLENLVVLGMGSAAGCLMIGLLSFLRDGLGLIGADSFIEMNEAHVVSDLWICKRCLVAVGLVFIEYYRLNKFFVWMLDHLFVSPWLSGDIVSAIKVAIAADLCGL</sequence>
<feature type="chain" id="PRO_5042296927" evidence="1">
    <location>
        <begin position="19"/>
        <end position="137"/>
    </location>
</feature>
<name>A0AAD3S387_NEPGR</name>
<organism evidence="2 3">
    <name type="scientific">Nepenthes gracilis</name>
    <name type="common">Slender pitcher plant</name>
    <dbReference type="NCBI Taxonomy" id="150966"/>
    <lineage>
        <taxon>Eukaryota</taxon>
        <taxon>Viridiplantae</taxon>
        <taxon>Streptophyta</taxon>
        <taxon>Embryophyta</taxon>
        <taxon>Tracheophyta</taxon>
        <taxon>Spermatophyta</taxon>
        <taxon>Magnoliopsida</taxon>
        <taxon>eudicotyledons</taxon>
        <taxon>Gunneridae</taxon>
        <taxon>Pentapetalae</taxon>
        <taxon>Caryophyllales</taxon>
        <taxon>Nepenthaceae</taxon>
        <taxon>Nepenthes</taxon>
    </lineage>
</organism>
<comment type="caution">
    <text evidence="2">The sequence shown here is derived from an EMBL/GenBank/DDBJ whole genome shotgun (WGS) entry which is preliminary data.</text>
</comment>
<feature type="signal peptide" evidence="1">
    <location>
        <begin position="1"/>
        <end position="18"/>
    </location>
</feature>
<evidence type="ECO:0000256" key="1">
    <source>
        <dbReference type="SAM" id="SignalP"/>
    </source>
</evidence>
<gene>
    <name evidence="2" type="ORF">Nepgr_005220</name>
</gene>
<dbReference type="EMBL" id="BSYO01000004">
    <property type="protein sequence ID" value="GMH03381.1"/>
    <property type="molecule type" value="Genomic_DNA"/>
</dbReference>
<keyword evidence="1" id="KW-0732">Signal</keyword>
<reference evidence="2" key="1">
    <citation type="submission" date="2023-05" db="EMBL/GenBank/DDBJ databases">
        <title>Nepenthes gracilis genome sequencing.</title>
        <authorList>
            <person name="Fukushima K."/>
        </authorList>
    </citation>
    <scope>NUCLEOTIDE SEQUENCE</scope>
    <source>
        <strain evidence="2">SING2019-196</strain>
    </source>
</reference>
<accession>A0AAD3S387</accession>
<dbReference type="AlphaFoldDB" id="A0AAD3S387"/>
<proteinExistence type="predicted"/>
<dbReference type="PROSITE" id="PS51257">
    <property type="entry name" value="PROKAR_LIPOPROTEIN"/>
    <property type="match status" value="1"/>
</dbReference>
<protein>
    <submittedName>
        <fullName evidence="2">Uncharacterized protein</fullName>
    </submittedName>
</protein>
<dbReference type="Proteomes" id="UP001279734">
    <property type="component" value="Unassembled WGS sequence"/>
</dbReference>
<evidence type="ECO:0000313" key="3">
    <source>
        <dbReference type="Proteomes" id="UP001279734"/>
    </source>
</evidence>
<evidence type="ECO:0000313" key="2">
    <source>
        <dbReference type="EMBL" id="GMH03381.1"/>
    </source>
</evidence>